<evidence type="ECO:0000313" key="3">
    <source>
        <dbReference type="Proteomes" id="UP000722485"/>
    </source>
</evidence>
<protein>
    <recommendedName>
        <fullName evidence="4">Secreted protein</fullName>
    </recommendedName>
</protein>
<feature type="chain" id="PRO_5040121855" description="Secreted protein" evidence="1">
    <location>
        <begin position="22"/>
        <end position="93"/>
    </location>
</feature>
<dbReference type="Proteomes" id="UP000722485">
    <property type="component" value="Unassembled WGS sequence"/>
</dbReference>
<evidence type="ECO:0000256" key="1">
    <source>
        <dbReference type="SAM" id="SignalP"/>
    </source>
</evidence>
<evidence type="ECO:0000313" key="2">
    <source>
        <dbReference type="EMBL" id="KAF7556336.1"/>
    </source>
</evidence>
<comment type="caution">
    <text evidence="2">The sequence shown here is derived from an EMBL/GenBank/DDBJ whole genome shotgun (WGS) entry which is preliminary data.</text>
</comment>
<proteinExistence type="predicted"/>
<keyword evidence="1" id="KW-0732">Signal</keyword>
<feature type="signal peptide" evidence="1">
    <location>
        <begin position="1"/>
        <end position="21"/>
    </location>
</feature>
<dbReference type="EMBL" id="JAANBB010000013">
    <property type="protein sequence ID" value="KAF7556336.1"/>
    <property type="molecule type" value="Genomic_DNA"/>
</dbReference>
<keyword evidence="3" id="KW-1185">Reference proteome</keyword>
<reference evidence="2" key="1">
    <citation type="submission" date="2020-03" db="EMBL/GenBank/DDBJ databases">
        <title>Draft Genome Sequence of Cylindrodendrum hubeiense.</title>
        <authorList>
            <person name="Buettner E."/>
            <person name="Kellner H."/>
        </authorList>
    </citation>
    <scope>NUCLEOTIDE SEQUENCE</scope>
    <source>
        <strain evidence="2">IHI 201604</strain>
    </source>
</reference>
<evidence type="ECO:0008006" key="4">
    <source>
        <dbReference type="Google" id="ProtNLM"/>
    </source>
</evidence>
<dbReference type="AlphaFoldDB" id="A0A9P5LLB4"/>
<sequence>MLIQAPTLFAIAAFFASGVIGNPIKNGVESGNGIVAAREISIATSPDYACRCPNNCDYNDGHSCKFYDGTSDSDPIASGRCHYNKDHELTCMK</sequence>
<accession>A0A9P5LLB4</accession>
<gene>
    <name evidence="2" type="ORF">G7Z17_g1493</name>
</gene>
<name>A0A9P5LLB4_9HYPO</name>
<organism evidence="2 3">
    <name type="scientific">Cylindrodendrum hubeiense</name>
    <dbReference type="NCBI Taxonomy" id="595255"/>
    <lineage>
        <taxon>Eukaryota</taxon>
        <taxon>Fungi</taxon>
        <taxon>Dikarya</taxon>
        <taxon>Ascomycota</taxon>
        <taxon>Pezizomycotina</taxon>
        <taxon>Sordariomycetes</taxon>
        <taxon>Hypocreomycetidae</taxon>
        <taxon>Hypocreales</taxon>
        <taxon>Nectriaceae</taxon>
        <taxon>Cylindrodendrum</taxon>
    </lineage>
</organism>
<dbReference type="OrthoDB" id="4466885at2759"/>